<name>A0A9Q0IW45_9TELE</name>
<feature type="region of interest" description="Disordered" evidence="1">
    <location>
        <begin position="1"/>
        <end position="26"/>
    </location>
</feature>
<dbReference type="Proteomes" id="UP001148018">
    <property type="component" value="Unassembled WGS sequence"/>
</dbReference>
<reference evidence="2" key="1">
    <citation type="submission" date="2022-07" db="EMBL/GenBank/DDBJ databases">
        <title>Chromosome-level genome of Muraenolepis orangiensis.</title>
        <authorList>
            <person name="Kim J."/>
        </authorList>
    </citation>
    <scope>NUCLEOTIDE SEQUENCE</scope>
    <source>
        <strain evidence="2">KU_S4_2022</strain>
        <tissue evidence="2">Muscle</tissue>
    </source>
</reference>
<accession>A0A9Q0IW45</accession>
<sequence>MNGKRYEGGCNDLSPSGGIAPPAGEAAAGVGERRHGIYSICTLPPPTRDAPLICPRRERVNWPFEDRLACKRLSMMRSMVDFGLSKVAYPGVSDPGPRVCLITMAISRGR</sequence>
<evidence type="ECO:0000313" key="3">
    <source>
        <dbReference type="Proteomes" id="UP001148018"/>
    </source>
</evidence>
<dbReference type="EMBL" id="JANIIK010000037">
    <property type="protein sequence ID" value="KAJ3611441.1"/>
    <property type="molecule type" value="Genomic_DNA"/>
</dbReference>
<proteinExistence type="predicted"/>
<comment type="caution">
    <text evidence="2">The sequence shown here is derived from an EMBL/GenBank/DDBJ whole genome shotgun (WGS) entry which is preliminary data.</text>
</comment>
<keyword evidence="3" id="KW-1185">Reference proteome</keyword>
<feature type="compositionally biased region" description="Low complexity" evidence="1">
    <location>
        <begin position="17"/>
        <end position="26"/>
    </location>
</feature>
<gene>
    <name evidence="2" type="ORF">NHX12_021456</name>
</gene>
<protein>
    <submittedName>
        <fullName evidence="2">Uncharacterized protein</fullName>
    </submittedName>
</protein>
<organism evidence="2 3">
    <name type="scientific">Muraenolepis orangiensis</name>
    <name type="common">Patagonian moray cod</name>
    <dbReference type="NCBI Taxonomy" id="630683"/>
    <lineage>
        <taxon>Eukaryota</taxon>
        <taxon>Metazoa</taxon>
        <taxon>Chordata</taxon>
        <taxon>Craniata</taxon>
        <taxon>Vertebrata</taxon>
        <taxon>Euteleostomi</taxon>
        <taxon>Actinopterygii</taxon>
        <taxon>Neopterygii</taxon>
        <taxon>Teleostei</taxon>
        <taxon>Neoteleostei</taxon>
        <taxon>Acanthomorphata</taxon>
        <taxon>Zeiogadaria</taxon>
        <taxon>Gadariae</taxon>
        <taxon>Gadiformes</taxon>
        <taxon>Muraenolepidoidei</taxon>
        <taxon>Muraenolepididae</taxon>
        <taxon>Muraenolepis</taxon>
    </lineage>
</organism>
<evidence type="ECO:0000256" key="1">
    <source>
        <dbReference type="SAM" id="MobiDB-lite"/>
    </source>
</evidence>
<evidence type="ECO:0000313" key="2">
    <source>
        <dbReference type="EMBL" id="KAJ3611441.1"/>
    </source>
</evidence>
<dbReference type="AlphaFoldDB" id="A0A9Q0IW45"/>